<organism evidence="2 3">
    <name type="scientific">Decorospora gaudefroyi</name>
    <dbReference type="NCBI Taxonomy" id="184978"/>
    <lineage>
        <taxon>Eukaryota</taxon>
        <taxon>Fungi</taxon>
        <taxon>Dikarya</taxon>
        <taxon>Ascomycota</taxon>
        <taxon>Pezizomycotina</taxon>
        <taxon>Dothideomycetes</taxon>
        <taxon>Pleosporomycetidae</taxon>
        <taxon>Pleosporales</taxon>
        <taxon>Pleosporineae</taxon>
        <taxon>Pleosporaceae</taxon>
        <taxon>Decorospora</taxon>
    </lineage>
</organism>
<dbReference type="AlphaFoldDB" id="A0A6A5KVV9"/>
<feature type="region of interest" description="Disordered" evidence="1">
    <location>
        <begin position="84"/>
        <end position="106"/>
    </location>
</feature>
<accession>A0A6A5KVV9</accession>
<keyword evidence="3" id="KW-1185">Reference proteome</keyword>
<evidence type="ECO:0000313" key="2">
    <source>
        <dbReference type="EMBL" id="KAF1839501.1"/>
    </source>
</evidence>
<evidence type="ECO:0000256" key="1">
    <source>
        <dbReference type="SAM" id="MobiDB-lite"/>
    </source>
</evidence>
<proteinExistence type="predicted"/>
<sequence>MDVLYKIKIESGLLIASSVFLQQVQAKLSKSVLKLRWKAPRGVEAERSACSMAVSQRERWRSGQLTVLRSRTAQGFVARYYRKASHAHGTPRSELSSLPDYHQPSY</sequence>
<gene>
    <name evidence="2" type="ORF">BDW02DRAFT_564040</name>
</gene>
<dbReference type="EMBL" id="ML975245">
    <property type="protein sequence ID" value="KAF1839501.1"/>
    <property type="molecule type" value="Genomic_DNA"/>
</dbReference>
<name>A0A6A5KVV9_9PLEO</name>
<protein>
    <submittedName>
        <fullName evidence="2">Uncharacterized protein</fullName>
    </submittedName>
</protein>
<evidence type="ECO:0000313" key="3">
    <source>
        <dbReference type="Proteomes" id="UP000800040"/>
    </source>
</evidence>
<reference evidence="2" key="1">
    <citation type="submission" date="2020-01" db="EMBL/GenBank/DDBJ databases">
        <authorList>
            <consortium name="DOE Joint Genome Institute"/>
            <person name="Haridas S."/>
            <person name="Albert R."/>
            <person name="Binder M."/>
            <person name="Bloem J."/>
            <person name="Labutti K."/>
            <person name="Salamov A."/>
            <person name="Andreopoulos B."/>
            <person name="Baker S.E."/>
            <person name="Barry K."/>
            <person name="Bills G."/>
            <person name="Bluhm B.H."/>
            <person name="Cannon C."/>
            <person name="Castanera R."/>
            <person name="Culley D.E."/>
            <person name="Daum C."/>
            <person name="Ezra D."/>
            <person name="Gonzalez J.B."/>
            <person name="Henrissat B."/>
            <person name="Kuo A."/>
            <person name="Liang C."/>
            <person name="Lipzen A."/>
            <person name="Lutzoni F."/>
            <person name="Magnuson J."/>
            <person name="Mondo S."/>
            <person name="Nolan M."/>
            <person name="Ohm R."/>
            <person name="Pangilinan J."/>
            <person name="Park H.-J."/>
            <person name="Ramirez L."/>
            <person name="Alfaro M."/>
            <person name="Sun H."/>
            <person name="Tritt A."/>
            <person name="Yoshinaga Y."/>
            <person name="Zwiers L.-H."/>
            <person name="Turgeon B.G."/>
            <person name="Goodwin S.B."/>
            <person name="Spatafora J.W."/>
            <person name="Crous P.W."/>
            <person name="Grigoriev I.V."/>
        </authorList>
    </citation>
    <scope>NUCLEOTIDE SEQUENCE</scope>
    <source>
        <strain evidence="2">P77</strain>
    </source>
</reference>
<dbReference type="Proteomes" id="UP000800040">
    <property type="component" value="Unassembled WGS sequence"/>
</dbReference>